<reference evidence="1 2" key="1">
    <citation type="journal article" date="2022" name="Arch. Microbiol.">
        <title>Paraburkholderia bengalensis sp. nov. isolated from roots of Oryza sativa, IR64.</title>
        <authorList>
            <person name="Nag P."/>
            <person name="Mondal N."/>
            <person name="Sarkar J."/>
            <person name="Das S."/>
        </authorList>
    </citation>
    <scope>NUCLEOTIDE SEQUENCE [LARGE SCALE GENOMIC DNA]</scope>
    <source>
        <strain evidence="1 2">IR64_4_BI</strain>
    </source>
</reference>
<dbReference type="EMBL" id="JACFYJ010000015">
    <property type="protein sequence ID" value="MEI5997888.1"/>
    <property type="molecule type" value="Genomic_DNA"/>
</dbReference>
<comment type="caution">
    <text evidence="1">The sequence shown here is derived from an EMBL/GenBank/DDBJ whole genome shotgun (WGS) entry which is preliminary data.</text>
</comment>
<organism evidence="1 2">
    <name type="scientific">Paraburkholderia bengalensis</name>
    <dbReference type="NCBI Taxonomy" id="2747562"/>
    <lineage>
        <taxon>Bacteria</taxon>
        <taxon>Pseudomonadati</taxon>
        <taxon>Pseudomonadota</taxon>
        <taxon>Betaproteobacteria</taxon>
        <taxon>Burkholderiales</taxon>
        <taxon>Burkholderiaceae</taxon>
        <taxon>Paraburkholderia</taxon>
    </lineage>
</organism>
<dbReference type="RefSeq" id="WP_336598097.1">
    <property type="nucleotide sequence ID" value="NZ_JACFYJ010000015.1"/>
</dbReference>
<evidence type="ECO:0000313" key="2">
    <source>
        <dbReference type="Proteomes" id="UP001386437"/>
    </source>
</evidence>
<sequence length="449" mass="49511">MSGPKVVRIVTREEILAICEGYLRRLEQAINQWIAEGKRNDELSDQEIAATRERQRQLVELLKADAFMDLQKRVPDEIAFLRADALRREQHAIEKAASARKRARQGRENATTLLSALAARGKQLPTDLKMQLESVAKGEASDRIESILARGFALLAPTDRPGLTDAQRELAAKLSSSVETQTFDAWKAAQKSTSPVDGMLERVDAKIAEAQTLVGQVQTAMYLSRLHAAEVESSDVRRKLLLDSLIIDLAGNIESERTRRAALHHLAELAAQMPPIVSEDAKAFQQRVAACNEATDGETIEALVGDCQSFLDQDMQKKAAQSRREVILHGLARLGYEVHEGMATAWATDGRVVLRKPSLPGYGVEVGGQAESSRLQVRAVALTNDRDSSRDKDVETLWCGEFSKLQQLVAEQGNNLLIERAMAIGQVPLKVVGDTEQTPMDNAKKHTLN</sequence>
<accession>A0ABU8IQK7</accession>
<proteinExistence type="predicted"/>
<protein>
    <submittedName>
        <fullName evidence="1">Uncharacterized protein</fullName>
    </submittedName>
</protein>
<gene>
    <name evidence="1" type="ORF">H3V53_11965</name>
</gene>
<dbReference type="Proteomes" id="UP001386437">
    <property type="component" value="Unassembled WGS sequence"/>
</dbReference>
<keyword evidence="2" id="KW-1185">Reference proteome</keyword>
<evidence type="ECO:0000313" key="1">
    <source>
        <dbReference type="EMBL" id="MEI5997888.1"/>
    </source>
</evidence>
<name>A0ABU8IQK7_9BURK</name>